<evidence type="ECO:0000313" key="1">
    <source>
        <dbReference type="EMBL" id="CAD6992987.1"/>
    </source>
</evidence>
<protein>
    <submittedName>
        <fullName evidence="1">(Mediterranean fruit fly) hypothetical protein</fullName>
    </submittedName>
</protein>
<dbReference type="OrthoDB" id="429991at2759"/>
<sequence length="71" mass="7885">MSRRPSGPGPAAYMLPSAFGYYDGNQLCQHAKGYSFGLRGKDLIKKIGPGPGAYRTDALTRYGRSRYFKYT</sequence>
<dbReference type="Proteomes" id="UP000606786">
    <property type="component" value="Unassembled WGS sequence"/>
</dbReference>
<dbReference type="Pfam" id="PF07004">
    <property type="entry name" value="SHIPPO-rpt"/>
    <property type="match status" value="2"/>
</dbReference>
<proteinExistence type="predicted"/>
<dbReference type="EMBL" id="CAJHJT010000001">
    <property type="protein sequence ID" value="CAD6992987.1"/>
    <property type="molecule type" value="Genomic_DNA"/>
</dbReference>
<name>A0A811U4P1_CERCA</name>
<gene>
    <name evidence="1" type="ORF">CCAP1982_LOCUS1818</name>
</gene>
<accession>A0A811U4P1</accession>
<evidence type="ECO:0000313" key="2">
    <source>
        <dbReference type="Proteomes" id="UP000606786"/>
    </source>
</evidence>
<comment type="caution">
    <text evidence="1">The sequence shown here is derived from an EMBL/GenBank/DDBJ whole genome shotgun (WGS) entry which is preliminary data.</text>
</comment>
<organism evidence="1 2">
    <name type="scientific">Ceratitis capitata</name>
    <name type="common">Mediterranean fruit fly</name>
    <name type="synonym">Tephritis capitata</name>
    <dbReference type="NCBI Taxonomy" id="7213"/>
    <lineage>
        <taxon>Eukaryota</taxon>
        <taxon>Metazoa</taxon>
        <taxon>Ecdysozoa</taxon>
        <taxon>Arthropoda</taxon>
        <taxon>Hexapoda</taxon>
        <taxon>Insecta</taxon>
        <taxon>Pterygota</taxon>
        <taxon>Neoptera</taxon>
        <taxon>Endopterygota</taxon>
        <taxon>Diptera</taxon>
        <taxon>Brachycera</taxon>
        <taxon>Muscomorpha</taxon>
        <taxon>Tephritoidea</taxon>
        <taxon>Tephritidae</taxon>
        <taxon>Ceratitis</taxon>
        <taxon>Ceratitis</taxon>
    </lineage>
</organism>
<reference evidence="1" key="1">
    <citation type="submission" date="2020-11" db="EMBL/GenBank/DDBJ databases">
        <authorList>
            <person name="Whitehead M."/>
        </authorList>
    </citation>
    <scope>NUCLEOTIDE SEQUENCE</scope>
    <source>
        <strain evidence="1">EGII</strain>
    </source>
</reference>
<dbReference type="InterPro" id="IPR010736">
    <property type="entry name" value="SHIPPO-rpt"/>
</dbReference>
<dbReference type="AlphaFoldDB" id="A0A811U4P1"/>
<keyword evidence="2" id="KW-1185">Reference proteome</keyword>